<protein>
    <submittedName>
        <fullName evidence="3">Uncharacterized protein</fullName>
    </submittedName>
</protein>
<feature type="coiled-coil region" evidence="1">
    <location>
        <begin position="162"/>
        <end position="189"/>
    </location>
</feature>
<keyword evidence="1" id="KW-0175">Coiled coil</keyword>
<comment type="caution">
    <text evidence="3">The sequence shown here is derived from an EMBL/GenBank/DDBJ whole genome shotgun (WGS) entry which is preliminary data.</text>
</comment>
<feature type="compositionally biased region" description="Basic and acidic residues" evidence="2">
    <location>
        <begin position="290"/>
        <end position="307"/>
    </location>
</feature>
<accession>A0A8J2SX53</accession>
<reference evidence="3" key="1">
    <citation type="submission" date="2021-11" db="EMBL/GenBank/DDBJ databases">
        <authorList>
            <consortium name="Genoscope - CEA"/>
            <person name="William W."/>
        </authorList>
    </citation>
    <scope>NUCLEOTIDE SEQUENCE</scope>
</reference>
<keyword evidence="4" id="KW-1185">Reference proteome</keyword>
<feature type="region of interest" description="Disordered" evidence="2">
    <location>
        <begin position="189"/>
        <end position="208"/>
    </location>
</feature>
<proteinExistence type="predicted"/>
<feature type="region of interest" description="Disordered" evidence="2">
    <location>
        <begin position="113"/>
        <end position="140"/>
    </location>
</feature>
<gene>
    <name evidence="3" type="ORF">PECAL_4P23470</name>
</gene>
<dbReference type="AlphaFoldDB" id="A0A8J2SX53"/>
<feature type="region of interest" description="Disordered" evidence="2">
    <location>
        <begin position="53"/>
        <end position="79"/>
    </location>
</feature>
<name>A0A8J2SX53_9STRA</name>
<evidence type="ECO:0000256" key="2">
    <source>
        <dbReference type="SAM" id="MobiDB-lite"/>
    </source>
</evidence>
<evidence type="ECO:0000313" key="3">
    <source>
        <dbReference type="EMBL" id="CAH0375029.1"/>
    </source>
</evidence>
<dbReference type="PANTHER" id="PTHR28601">
    <property type="entry name" value="COILED-COIL DOMAIN-CONTAINING PROTEIN 24"/>
    <property type="match status" value="1"/>
</dbReference>
<organism evidence="3 4">
    <name type="scientific">Pelagomonas calceolata</name>
    <dbReference type="NCBI Taxonomy" id="35677"/>
    <lineage>
        <taxon>Eukaryota</taxon>
        <taxon>Sar</taxon>
        <taxon>Stramenopiles</taxon>
        <taxon>Ochrophyta</taxon>
        <taxon>Pelagophyceae</taxon>
        <taxon>Pelagomonadales</taxon>
        <taxon>Pelagomonadaceae</taxon>
        <taxon>Pelagomonas</taxon>
    </lineage>
</organism>
<evidence type="ECO:0000256" key="1">
    <source>
        <dbReference type="SAM" id="Coils"/>
    </source>
</evidence>
<dbReference type="InterPro" id="IPR031367">
    <property type="entry name" value="CCDC24"/>
</dbReference>
<dbReference type="Pfam" id="PF15669">
    <property type="entry name" value="CCDC24"/>
    <property type="match status" value="1"/>
</dbReference>
<feature type="region of interest" description="Disordered" evidence="2">
    <location>
        <begin position="263"/>
        <end position="307"/>
    </location>
</feature>
<evidence type="ECO:0000313" key="4">
    <source>
        <dbReference type="Proteomes" id="UP000789595"/>
    </source>
</evidence>
<dbReference type="OrthoDB" id="206843at2759"/>
<sequence length="307" mass="34394">MAGAWGVIASLVPAAELPALEIAVGCSLIEKCTDLRNEADALRDIVEDYAQQNARDAELDESRAQKRAQADRLGDGPEREMLERKVSMLLDYLGGAGSEPERRVAAYVRKAAAERARQIATPPKKPNPEKRTPPPAPKRPMDALADLFIDRGDSSDVVAEARRLLEREAEDLVEEIARLTNFFDEEERAVCERHRRTPTKTSEDKPSLQDLRRVSQKLEKRWLQQEHARDVKGLLKRVPGGAIVDSPISFGKSKLVGELLESPATVRKTASPEGGRLVAAPPRRTKPKNRLREKMTQAREEKFLQEW</sequence>
<dbReference type="Proteomes" id="UP000789595">
    <property type="component" value="Unassembled WGS sequence"/>
</dbReference>
<dbReference type="PANTHER" id="PTHR28601:SF1">
    <property type="entry name" value="COILED-COIL DOMAIN-CONTAINING PROTEIN 24"/>
    <property type="match status" value="1"/>
</dbReference>
<dbReference type="EMBL" id="CAKKNE010000004">
    <property type="protein sequence ID" value="CAH0375029.1"/>
    <property type="molecule type" value="Genomic_DNA"/>
</dbReference>
<feature type="compositionally biased region" description="Basic and acidic residues" evidence="2">
    <location>
        <begin position="55"/>
        <end position="79"/>
    </location>
</feature>